<keyword evidence="6 9" id="KW-0547">Nucleotide-binding</keyword>
<evidence type="ECO:0000259" key="11">
    <source>
        <dbReference type="Pfam" id="PF02875"/>
    </source>
</evidence>
<dbReference type="PANTHER" id="PTHR43692:SF1">
    <property type="entry name" value="UDP-N-ACETYLMURAMOYLALANINE--D-GLUTAMATE LIGASE"/>
    <property type="match status" value="1"/>
</dbReference>
<evidence type="ECO:0000256" key="6">
    <source>
        <dbReference type="ARBA" id="ARBA00022741"/>
    </source>
</evidence>
<dbReference type="GO" id="GO:0005524">
    <property type="term" value="F:ATP binding"/>
    <property type="evidence" value="ECO:0007669"/>
    <property type="project" value="UniProtKB-UniRule"/>
</dbReference>
<evidence type="ECO:0000256" key="9">
    <source>
        <dbReference type="HAMAP-Rule" id="MF_00639"/>
    </source>
</evidence>
<comment type="pathway">
    <text evidence="2 9 10">Cell wall biogenesis; peptidoglycan biosynthesis.</text>
</comment>
<comment type="catalytic activity">
    <reaction evidence="9 10">
        <text>UDP-N-acetyl-alpha-D-muramoyl-L-alanine + D-glutamate + ATP = UDP-N-acetyl-alpha-D-muramoyl-L-alanyl-D-glutamate + ADP + phosphate + H(+)</text>
        <dbReference type="Rhea" id="RHEA:16429"/>
        <dbReference type="ChEBI" id="CHEBI:15378"/>
        <dbReference type="ChEBI" id="CHEBI:29986"/>
        <dbReference type="ChEBI" id="CHEBI:30616"/>
        <dbReference type="ChEBI" id="CHEBI:43474"/>
        <dbReference type="ChEBI" id="CHEBI:83898"/>
        <dbReference type="ChEBI" id="CHEBI:83900"/>
        <dbReference type="ChEBI" id="CHEBI:456216"/>
        <dbReference type="EC" id="6.3.2.9"/>
    </reaction>
</comment>
<dbReference type="SUPFAM" id="SSF53623">
    <property type="entry name" value="MurD-like peptide ligases, catalytic domain"/>
    <property type="match status" value="1"/>
</dbReference>
<dbReference type="Pfam" id="PF08245">
    <property type="entry name" value="Mur_ligase_M"/>
    <property type="match status" value="1"/>
</dbReference>
<evidence type="ECO:0000313" key="13">
    <source>
        <dbReference type="EMBL" id="HIR01172.1"/>
    </source>
</evidence>
<dbReference type="GO" id="GO:0005737">
    <property type="term" value="C:cytoplasm"/>
    <property type="evidence" value="ECO:0007669"/>
    <property type="project" value="UniProtKB-SubCell"/>
</dbReference>
<evidence type="ECO:0000313" key="14">
    <source>
        <dbReference type="Proteomes" id="UP000824261"/>
    </source>
</evidence>
<feature type="domain" description="Mur ligase C-terminal" evidence="11">
    <location>
        <begin position="347"/>
        <end position="470"/>
    </location>
</feature>
<comment type="similarity">
    <text evidence="9">Belongs to the MurCDEF family.</text>
</comment>
<sequence length="498" mass="52325">MAPMHGYQGEPAPLGDVLVLGLGTSGKAAASYLSRLVGSRVDSLTVLAGKRTEDAERFADELKRACGAHVAFDTEEVEDAYHLCIASPGISEFSDFYRNALRASREVVSEVEFAWRESPASSRWVAITGTNGKTTTTALTAHVLSSAGLAAVACGNIGDACIDAVAAGDADVFVAEVSSYQLASTSQFCPDVAVLLNITPDHIKWHRSLENYAAAKYKVLANLAQAPDGVCILDAVNDVVREGQVKRLRAQSRDERGFDYVPIGCAAGLSASMRDACGSENAAFLDEGVLRVDFRGCEHRLLPASSLQIKGEHNASNALAAASVGFALGLEESSVREALASFTPLAHRIEPCGSVHGVACYNDSKATNVDATLKALSAFGEVRPIVLLGGDDKGTDLAELVSAARAHCKAVVCYGASAERFLAAFGGVCQHADSAHGELAVFEAEHMEDALDVALGAACEGDVVALSPACASFDEFSCYQERGDVFKRLVAERARKGA</sequence>
<evidence type="ECO:0000256" key="8">
    <source>
        <dbReference type="ARBA" id="ARBA00023306"/>
    </source>
</evidence>
<keyword evidence="8 9" id="KW-0131">Cell cycle</keyword>
<dbReference type="HAMAP" id="MF_00639">
    <property type="entry name" value="MurD"/>
    <property type="match status" value="1"/>
</dbReference>
<protein>
    <recommendedName>
        <fullName evidence="9 10">UDP-N-acetylmuramoylalanine--D-glutamate ligase</fullName>
        <ecNumber evidence="9 10">6.3.2.9</ecNumber>
    </recommendedName>
    <alternativeName>
        <fullName evidence="9">D-glutamic acid-adding enzyme</fullName>
    </alternativeName>
    <alternativeName>
        <fullName evidence="9">UDP-N-acetylmuramoyl-L-alanyl-D-glutamate synthetase</fullName>
    </alternativeName>
</protein>
<keyword evidence="9 10" id="KW-0133">Cell shape</keyword>
<proteinExistence type="inferred from homology"/>
<dbReference type="GO" id="GO:0008764">
    <property type="term" value="F:UDP-N-acetylmuramoylalanine-D-glutamate ligase activity"/>
    <property type="evidence" value="ECO:0007669"/>
    <property type="project" value="UniProtKB-UniRule"/>
</dbReference>
<name>A0A9D1D450_9ACTN</name>
<dbReference type="InterPro" id="IPR018109">
    <property type="entry name" value="Folylpolyglutamate_synth_CS"/>
</dbReference>
<evidence type="ECO:0000256" key="4">
    <source>
        <dbReference type="ARBA" id="ARBA00022598"/>
    </source>
</evidence>
<keyword evidence="7 9" id="KW-0067">ATP-binding</keyword>
<dbReference type="PROSITE" id="PS01011">
    <property type="entry name" value="FOLYLPOLYGLU_SYNT_1"/>
    <property type="match status" value="1"/>
</dbReference>
<keyword evidence="9 10" id="KW-0961">Cell wall biogenesis/degradation</keyword>
<keyword evidence="5 9" id="KW-0132">Cell division</keyword>
<keyword evidence="3 9" id="KW-0963">Cytoplasm</keyword>
<evidence type="ECO:0000256" key="2">
    <source>
        <dbReference type="ARBA" id="ARBA00004752"/>
    </source>
</evidence>
<evidence type="ECO:0000256" key="3">
    <source>
        <dbReference type="ARBA" id="ARBA00022490"/>
    </source>
</evidence>
<dbReference type="Gene3D" id="3.90.190.20">
    <property type="entry name" value="Mur ligase, C-terminal domain"/>
    <property type="match status" value="1"/>
</dbReference>
<dbReference type="NCBIfam" id="TIGR01087">
    <property type="entry name" value="murD"/>
    <property type="match status" value="1"/>
</dbReference>
<comment type="subcellular location">
    <subcellularLocation>
        <location evidence="1 9 10">Cytoplasm</location>
    </subcellularLocation>
</comment>
<dbReference type="InterPro" id="IPR005762">
    <property type="entry name" value="MurD"/>
</dbReference>
<dbReference type="GO" id="GO:0051301">
    <property type="term" value="P:cell division"/>
    <property type="evidence" value="ECO:0007669"/>
    <property type="project" value="UniProtKB-KW"/>
</dbReference>
<dbReference type="InterPro" id="IPR036565">
    <property type="entry name" value="Mur-like_cat_sf"/>
</dbReference>
<dbReference type="PANTHER" id="PTHR43692">
    <property type="entry name" value="UDP-N-ACETYLMURAMOYLALANINE--D-GLUTAMATE LIGASE"/>
    <property type="match status" value="1"/>
</dbReference>
<comment type="caution">
    <text evidence="13">The sequence shown here is derived from an EMBL/GenBank/DDBJ whole genome shotgun (WGS) entry which is preliminary data.</text>
</comment>
<reference evidence="13" key="2">
    <citation type="journal article" date="2021" name="PeerJ">
        <title>Extensive microbial diversity within the chicken gut microbiome revealed by metagenomics and culture.</title>
        <authorList>
            <person name="Gilroy R."/>
            <person name="Ravi A."/>
            <person name="Getino M."/>
            <person name="Pursley I."/>
            <person name="Horton D.L."/>
            <person name="Alikhan N.F."/>
            <person name="Baker D."/>
            <person name="Gharbi K."/>
            <person name="Hall N."/>
            <person name="Watson M."/>
            <person name="Adriaenssens E.M."/>
            <person name="Foster-Nyarko E."/>
            <person name="Jarju S."/>
            <person name="Secka A."/>
            <person name="Antonio M."/>
            <person name="Oren A."/>
            <person name="Chaudhuri R.R."/>
            <person name="La Ragione R."/>
            <person name="Hildebrand F."/>
            <person name="Pallen M.J."/>
        </authorList>
    </citation>
    <scope>NUCLEOTIDE SEQUENCE</scope>
    <source>
        <strain evidence="13">ChiGjej1B1-2707</strain>
    </source>
</reference>
<evidence type="ECO:0000256" key="7">
    <source>
        <dbReference type="ARBA" id="ARBA00022840"/>
    </source>
</evidence>
<evidence type="ECO:0000256" key="1">
    <source>
        <dbReference type="ARBA" id="ARBA00004496"/>
    </source>
</evidence>
<dbReference type="AlphaFoldDB" id="A0A9D1D450"/>
<dbReference type="GO" id="GO:0008360">
    <property type="term" value="P:regulation of cell shape"/>
    <property type="evidence" value="ECO:0007669"/>
    <property type="project" value="UniProtKB-KW"/>
</dbReference>
<feature type="binding site" evidence="9">
    <location>
        <begin position="129"/>
        <end position="135"/>
    </location>
    <ligand>
        <name>ATP</name>
        <dbReference type="ChEBI" id="CHEBI:30616"/>
    </ligand>
</feature>
<dbReference type="GO" id="GO:0009252">
    <property type="term" value="P:peptidoglycan biosynthetic process"/>
    <property type="evidence" value="ECO:0007669"/>
    <property type="project" value="UniProtKB-UniRule"/>
</dbReference>
<dbReference type="GO" id="GO:0071555">
    <property type="term" value="P:cell wall organization"/>
    <property type="evidence" value="ECO:0007669"/>
    <property type="project" value="UniProtKB-KW"/>
</dbReference>
<comment type="function">
    <text evidence="9 10">Cell wall formation. Catalyzes the addition of glutamate to the nucleotide precursor UDP-N-acetylmuramoyl-L-alanine (UMA).</text>
</comment>
<dbReference type="InterPro" id="IPR036615">
    <property type="entry name" value="Mur_ligase_C_dom_sf"/>
</dbReference>
<evidence type="ECO:0000256" key="5">
    <source>
        <dbReference type="ARBA" id="ARBA00022618"/>
    </source>
</evidence>
<reference evidence="13" key="1">
    <citation type="submission" date="2020-10" db="EMBL/GenBank/DDBJ databases">
        <authorList>
            <person name="Gilroy R."/>
        </authorList>
    </citation>
    <scope>NUCLEOTIDE SEQUENCE</scope>
    <source>
        <strain evidence="13">ChiGjej1B1-2707</strain>
    </source>
</reference>
<dbReference type="Gene3D" id="3.40.50.720">
    <property type="entry name" value="NAD(P)-binding Rossmann-like Domain"/>
    <property type="match status" value="1"/>
</dbReference>
<dbReference type="EMBL" id="DVGB01000034">
    <property type="protein sequence ID" value="HIR01172.1"/>
    <property type="molecule type" value="Genomic_DNA"/>
</dbReference>
<organism evidence="13 14">
    <name type="scientific">Candidatus Aveggerthella stercoripullorum</name>
    <dbReference type="NCBI Taxonomy" id="2840688"/>
    <lineage>
        <taxon>Bacteria</taxon>
        <taxon>Bacillati</taxon>
        <taxon>Actinomycetota</taxon>
        <taxon>Coriobacteriia</taxon>
        <taxon>Eggerthellales</taxon>
        <taxon>Eggerthellaceae</taxon>
        <taxon>Eggerthellaceae incertae sedis</taxon>
        <taxon>Candidatus Aveggerthella</taxon>
    </lineage>
</organism>
<gene>
    <name evidence="9 13" type="primary">murD</name>
    <name evidence="13" type="ORF">IAA69_02775</name>
</gene>
<dbReference type="Proteomes" id="UP000824261">
    <property type="component" value="Unassembled WGS sequence"/>
</dbReference>
<dbReference type="GO" id="GO:0004326">
    <property type="term" value="F:tetrahydrofolylpolyglutamate synthase activity"/>
    <property type="evidence" value="ECO:0007669"/>
    <property type="project" value="InterPro"/>
</dbReference>
<keyword evidence="4 9" id="KW-0436">Ligase</keyword>
<dbReference type="SUPFAM" id="SSF53244">
    <property type="entry name" value="MurD-like peptide ligases, peptide-binding domain"/>
    <property type="match status" value="1"/>
</dbReference>
<dbReference type="EC" id="6.3.2.9" evidence="9 10"/>
<accession>A0A9D1D450</accession>
<evidence type="ECO:0000259" key="12">
    <source>
        <dbReference type="Pfam" id="PF08245"/>
    </source>
</evidence>
<feature type="domain" description="Mur ligase central" evidence="12">
    <location>
        <begin position="127"/>
        <end position="324"/>
    </location>
</feature>
<dbReference type="Gene3D" id="3.40.1190.10">
    <property type="entry name" value="Mur-like, catalytic domain"/>
    <property type="match status" value="1"/>
</dbReference>
<evidence type="ECO:0000256" key="10">
    <source>
        <dbReference type="RuleBase" id="RU003664"/>
    </source>
</evidence>
<dbReference type="Pfam" id="PF02875">
    <property type="entry name" value="Mur_ligase_C"/>
    <property type="match status" value="1"/>
</dbReference>
<keyword evidence="9 10" id="KW-0573">Peptidoglycan synthesis</keyword>
<dbReference type="InterPro" id="IPR013221">
    <property type="entry name" value="Mur_ligase_cen"/>
</dbReference>
<dbReference type="InterPro" id="IPR004101">
    <property type="entry name" value="Mur_ligase_C"/>
</dbReference>